<dbReference type="Gene3D" id="3.40.630.10">
    <property type="entry name" value="Zn peptidases"/>
    <property type="match status" value="1"/>
</dbReference>
<feature type="signal peptide" evidence="2">
    <location>
        <begin position="1"/>
        <end position="19"/>
    </location>
</feature>
<organism evidence="4 5">
    <name type="scientific">Iodidimonas nitroreducens</name>
    <dbReference type="NCBI Taxonomy" id="1236968"/>
    <lineage>
        <taxon>Bacteria</taxon>
        <taxon>Pseudomonadati</taxon>
        <taxon>Pseudomonadota</taxon>
        <taxon>Alphaproteobacteria</taxon>
        <taxon>Iodidimonadales</taxon>
        <taxon>Iodidimonadaceae</taxon>
        <taxon>Iodidimonas</taxon>
    </lineage>
</organism>
<dbReference type="Proteomes" id="UP000324996">
    <property type="component" value="Unassembled WGS sequence"/>
</dbReference>
<dbReference type="Pfam" id="PF00246">
    <property type="entry name" value="Peptidase_M14"/>
    <property type="match status" value="1"/>
</dbReference>
<dbReference type="InterPro" id="IPR000834">
    <property type="entry name" value="Peptidase_M14"/>
</dbReference>
<feature type="domain" description="Peptidase M14" evidence="3">
    <location>
        <begin position="55"/>
        <end position="92"/>
    </location>
</feature>
<evidence type="ECO:0000259" key="3">
    <source>
        <dbReference type="Pfam" id="PF00246"/>
    </source>
</evidence>
<protein>
    <recommendedName>
        <fullName evidence="3">Peptidase M14 domain-containing protein</fullName>
    </recommendedName>
</protein>
<evidence type="ECO:0000256" key="2">
    <source>
        <dbReference type="SAM" id="SignalP"/>
    </source>
</evidence>
<accession>A0A5A7N8C1</accession>
<name>A0A5A7N8C1_9PROT</name>
<sequence>MIRSIGFMLALLVATPVQAQGDGAIGRESASGIPSPEAVLGHQPGVKTYRDGQVTQYLRTVAEQSDRVTYETIGYSHEGRPIDFFVVTSPDNHARLEDIRQQHLRLSKADASVAVGDDMPVVI</sequence>
<feature type="region of interest" description="Disordered" evidence="1">
    <location>
        <begin position="25"/>
        <end position="44"/>
    </location>
</feature>
<feature type="chain" id="PRO_5023121734" description="Peptidase M14 domain-containing protein" evidence="2">
    <location>
        <begin position="20"/>
        <end position="123"/>
    </location>
</feature>
<gene>
    <name evidence="4" type="ORF">JCM17846_18790</name>
</gene>
<comment type="caution">
    <text evidence="4">The sequence shown here is derived from an EMBL/GenBank/DDBJ whole genome shotgun (WGS) entry which is preliminary data.</text>
</comment>
<dbReference type="GO" id="GO:0006508">
    <property type="term" value="P:proteolysis"/>
    <property type="evidence" value="ECO:0007669"/>
    <property type="project" value="InterPro"/>
</dbReference>
<dbReference type="GO" id="GO:0008270">
    <property type="term" value="F:zinc ion binding"/>
    <property type="evidence" value="ECO:0007669"/>
    <property type="project" value="InterPro"/>
</dbReference>
<evidence type="ECO:0000256" key="1">
    <source>
        <dbReference type="SAM" id="MobiDB-lite"/>
    </source>
</evidence>
<dbReference type="EMBL" id="BKCN01000008">
    <property type="protein sequence ID" value="GER04197.1"/>
    <property type="molecule type" value="Genomic_DNA"/>
</dbReference>
<keyword evidence="2" id="KW-0732">Signal</keyword>
<proteinExistence type="predicted"/>
<keyword evidence="5" id="KW-1185">Reference proteome</keyword>
<dbReference type="GO" id="GO:0004181">
    <property type="term" value="F:metallocarboxypeptidase activity"/>
    <property type="evidence" value="ECO:0007669"/>
    <property type="project" value="InterPro"/>
</dbReference>
<reference evidence="4 5" key="1">
    <citation type="submission" date="2019-09" db="EMBL/GenBank/DDBJ databases">
        <title>NBRP : Genome information of microbial organism related human and environment.</title>
        <authorList>
            <person name="Hattori M."/>
            <person name="Oshima K."/>
            <person name="Inaba H."/>
            <person name="Suda W."/>
            <person name="Sakamoto M."/>
            <person name="Iino T."/>
            <person name="Kitahara M."/>
            <person name="Oshida Y."/>
            <person name="Iida T."/>
            <person name="Kudo T."/>
            <person name="Itoh T."/>
            <person name="Ohkuma M."/>
        </authorList>
    </citation>
    <scope>NUCLEOTIDE SEQUENCE [LARGE SCALE GENOMIC DNA]</scope>
    <source>
        <strain evidence="4 5">Q-1</strain>
    </source>
</reference>
<evidence type="ECO:0000313" key="4">
    <source>
        <dbReference type="EMBL" id="GER04197.1"/>
    </source>
</evidence>
<evidence type="ECO:0000313" key="5">
    <source>
        <dbReference type="Proteomes" id="UP000324996"/>
    </source>
</evidence>
<dbReference type="AlphaFoldDB" id="A0A5A7N8C1"/>
<dbReference type="SUPFAM" id="SSF53187">
    <property type="entry name" value="Zn-dependent exopeptidases"/>
    <property type="match status" value="1"/>
</dbReference>